<gene>
    <name evidence="1" type="ORF">SAMN02745154_00529</name>
</gene>
<dbReference type="Proteomes" id="UP000190389">
    <property type="component" value="Unassembled WGS sequence"/>
</dbReference>
<keyword evidence="2" id="KW-1185">Reference proteome</keyword>
<dbReference type="AlphaFoldDB" id="A0A1T4LRV2"/>
<reference evidence="2" key="1">
    <citation type="submission" date="2017-02" db="EMBL/GenBank/DDBJ databases">
        <authorList>
            <person name="Varghese N."/>
            <person name="Submissions S."/>
        </authorList>
    </citation>
    <scope>NUCLEOTIDE SEQUENCE [LARGE SCALE GENOMIC DNA]</scope>
    <source>
        <strain evidence="2">ATCC 27862</strain>
    </source>
</reference>
<evidence type="ECO:0000313" key="1">
    <source>
        <dbReference type="EMBL" id="SJZ57377.1"/>
    </source>
</evidence>
<name>A0A1T4LRV2_9BACT</name>
<dbReference type="STRING" id="171291.SAMN02745154_00529"/>
<dbReference type="EMBL" id="FUXF01000019">
    <property type="protein sequence ID" value="SJZ57377.1"/>
    <property type="molecule type" value="Genomic_DNA"/>
</dbReference>
<sequence>MTPDQLKKSILNYATSGKLTNQLDTDTDVNVLLEQIAKQKQELIDKKEIKASKNNYHIYKQDNKWYEEVSGKITDITDQIPYEIPKCWTWVR</sequence>
<organism evidence="1 2">
    <name type="scientific">Mycoplasmopsis verecunda</name>
    <dbReference type="NCBI Taxonomy" id="171291"/>
    <lineage>
        <taxon>Bacteria</taxon>
        <taxon>Bacillati</taxon>
        <taxon>Mycoplasmatota</taxon>
        <taxon>Mycoplasmoidales</taxon>
        <taxon>Metamycoplasmataceae</taxon>
        <taxon>Mycoplasmopsis</taxon>
    </lineage>
</organism>
<accession>A0A1T4LRV2</accession>
<proteinExistence type="predicted"/>
<evidence type="ECO:0000313" key="2">
    <source>
        <dbReference type="Proteomes" id="UP000190389"/>
    </source>
</evidence>
<protein>
    <submittedName>
        <fullName evidence="1">Type I restriction enzyme, S subunit</fullName>
    </submittedName>
</protein>
<feature type="non-terminal residue" evidence="1">
    <location>
        <position position="92"/>
    </location>
</feature>